<dbReference type="SUPFAM" id="SSF52343">
    <property type="entry name" value="Ferredoxin reductase-like, C-terminal NADP-linked domain"/>
    <property type="match status" value="1"/>
</dbReference>
<dbReference type="Proteomes" id="UP001497392">
    <property type="component" value="Unassembled WGS sequence"/>
</dbReference>
<evidence type="ECO:0000313" key="13">
    <source>
        <dbReference type="Proteomes" id="UP001497392"/>
    </source>
</evidence>
<dbReference type="PANTHER" id="PTHR19370:SF171">
    <property type="entry name" value="NADH-CYTOCHROME B5 REDUCTASE 2"/>
    <property type="match status" value="1"/>
</dbReference>
<dbReference type="InterPro" id="IPR001709">
    <property type="entry name" value="Flavoprot_Pyr_Nucl_cyt_Rdtase"/>
</dbReference>
<evidence type="ECO:0000313" key="12">
    <source>
        <dbReference type="EMBL" id="CAL5228522.1"/>
    </source>
</evidence>
<dbReference type="PANTHER" id="PTHR19370">
    <property type="entry name" value="NADH-CYTOCHROME B5 REDUCTASE"/>
    <property type="match status" value="1"/>
</dbReference>
<evidence type="ECO:0000256" key="1">
    <source>
        <dbReference type="ARBA" id="ARBA00001974"/>
    </source>
</evidence>
<evidence type="ECO:0000256" key="2">
    <source>
        <dbReference type="ARBA" id="ARBA00004173"/>
    </source>
</evidence>
<evidence type="ECO:0000256" key="3">
    <source>
        <dbReference type="ARBA" id="ARBA00006105"/>
    </source>
</evidence>
<dbReference type="PRINTS" id="PR00371">
    <property type="entry name" value="FPNCR"/>
</dbReference>
<keyword evidence="13" id="KW-1185">Reference proteome</keyword>
<dbReference type="Gene3D" id="2.40.30.10">
    <property type="entry name" value="Translation factors"/>
    <property type="match status" value="1"/>
</dbReference>
<keyword evidence="5 10" id="KW-0274">FAD</keyword>
<proteinExistence type="inferred from homology"/>
<dbReference type="EC" id="1.6.2.2" evidence="10"/>
<keyword evidence="4 10" id="KW-0285">Flavoprotein</keyword>
<keyword evidence="8" id="KW-0496">Mitochondrion</keyword>
<comment type="cofactor">
    <cofactor evidence="1 10">
        <name>FAD</name>
        <dbReference type="ChEBI" id="CHEBI:57692"/>
    </cofactor>
</comment>
<evidence type="ECO:0000256" key="6">
    <source>
        <dbReference type="ARBA" id="ARBA00023002"/>
    </source>
</evidence>
<dbReference type="InterPro" id="IPR001433">
    <property type="entry name" value="OxRdtase_FAD/NAD-bd"/>
</dbReference>
<reference evidence="12 13" key="1">
    <citation type="submission" date="2024-06" db="EMBL/GenBank/DDBJ databases">
        <authorList>
            <person name="Kraege A."/>
            <person name="Thomma B."/>
        </authorList>
    </citation>
    <scope>NUCLEOTIDE SEQUENCE [LARGE SCALE GENOMIC DNA]</scope>
</reference>
<gene>
    <name evidence="12" type="primary">g11674</name>
    <name evidence="12" type="ORF">VP750_LOCUS10428</name>
</gene>
<dbReference type="InterPro" id="IPR017938">
    <property type="entry name" value="Riboflavin_synthase-like_b-brl"/>
</dbReference>
<evidence type="ECO:0000256" key="7">
    <source>
        <dbReference type="ARBA" id="ARBA00023027"/>
    </source>
</evidence>
<feature type="domain" description="FAD-binding FR-type" evidence="11">
    <location>
        <begin position="55"/>
        <end position="165"/>
    </location>
</feature>
<name>A0ABP1G8T8_9CHLO</name>
<dbReference type="InterPro" id="IPR001834">
    <property type="entry name" value="CBR-like"/>
</dbReference>
<dbReference type="Pfam" id="PF00175">
    <property type="entry name" value="NAD_binding_1"/>
    <property type="match status" value="1"/>
</dbReference>
<accession>A0ABP1G8T8</accession>
<dbReference type="PROSITE" id="PS51384">
    <property type="entry name" value="FAD_FR"/>
    <property type="match status" value="1"/>
</dbReference>
<evidence type="ECO:0000259" key="11">
    <source>
        <dbReference type="PROSITE" id="PS51384"/>
    </source>
</evidence>
<evidence type="ECO:0000256" key="4">
    <source>
        <dbReference type="ARBA" id="ARBA00022630"/>
    </source>
</evidence>
<comment type="similarity">
    <text evidence="3 10">Belongs to the flavoprotein pyridine nucleotide cytochrome reductase family.</text>
</comment>
<protein>
    <recommendedName>
        <fullName evidence="10">NADH-cytochrome b5 reductase</fullName>
        <ecNumber evidence="10">1.6.2.2</ecNumber>
    </recommendedName>
</protein>
<comment type="caution">
    <text evidence="12">The sequence shown here is derived from an EMBL/GenBank/DDBJ whole genome shotgun (WGS) entry which is preliminary data.</text>
</comment>
<dbReference type="CDD" id="cd06183">
    <property type="entry name" value="cyt_b5_reduct_like"/>
    <property type="match status" value="1"/>
</dbReference>
<evidence type="ECO:0000256" key="8">
    <source>
        <dbReference type="ARBA" id="ARBA00023128"/>
    </source>
</evidence>
<dbReference type="SUPFAM" id="SSF63380">
    <property type="entry name" value="Riboflavin synthase domain-like"/>
    <property type="match status" value="1"/>
</dbReference>
<keyword evidence="6 10" id="KW-0560">Oxidoreductase</keyword>
<dbReference type="EMBL" id="CAXHTA020000018">
    <property type="protein sequence ID" value="CAL5228522.1"/>
    <property type="molecule type" value="Genomic_DNA"/>
</dbReference>
<evidence type="ECO:0000256" key="5">
    <source>
        <dbReference type="ARBA" id="ARBA00022827"/>
    </source>
</evidence>
<dbReference type="InterPro" id="IPR039261">
    <property type="entry name" value="FNR_nucleotide-bd"/>
</dbReference>
<comment type="subcellular location">
    <subcellularLocation>
        <location evidence="2">Mitochondrion</location>
    </subcellularLocation>
</comment>
<comment type="catalytic activity">
    <reaction evidence="9 10">
        <text>2 Fe(III)-[cytochrome b5] + NADH = 2 Fe(II)-[cytochrome b5] + NAD(+) + H(+)</text>
        <dbReference type="Rhea" id="RHEA:46680"/>
        <dbReference type="Rhea" id="RHEA-COMP:10438"/>
        <dbReference type="Rhea" id="RHEA-COMP:10439"/>
        <dbReference type="ChEBI" id="CHEBI:15378"/>
        <dbReference type="ChEBI" id="CHEBI:29033"/>
        <dbReference type="ChEBI" id="CHEBI:29034"/>
        <dbReference type="ChEBI" id="CHEBI:57540"/>
        <dbReference type="ChEBI" id="CHEBI:57945"/>
        <dbReference type="EC" id="1.6.2.2"/>
    </reaction>
</comment>
<dbReference type="InterPro" id="IPR008333">
    <property type="entry name" value="Cbr1-like_FAD-bd_dom"/>
</dbReference>
<evidence type="ECO:0000256" key="9">
    <source>
        <dbReference type="ARBA" id="ARBA00047682"/>
    </source>
</evidence>
<keyword evidence="7 10" id="KW-0520">NAD</keyword>
<dbReference type="Pfam" id="PF00970">
    <property type="entry name" value="FAD_binding_6"/>
    <property type="match status" value="1"/>
</dbReference>
<dbReference type="InterPro" id="IPR017927">
    <property type="entry name" value="FAD-bd_FR_type"/>
</dbReference>
<dbReference type="PRINTS" id="PR00406">
    <property type="entry name" value="CYTB5RDTASE"/>
</dbReference>
<sequence>MFGRLLQSAKRALSPSLLATGAFGASAYAAYQLEWLKAVPAQAEEAKSEGALNPNEWRSFKVTKKWPVTHDTQGFRFGFADANQESGLHVASCLMTRAPIGSQKEDGTKKFVIRPYTPATEPDAKGYLDLVIKAYPQGKMSQHIHGLEVGDSLEIKGPMSKLPYTPNMKEKIGMIAGGSGLTPMLQIAQEVVRNPEDKTEVTLVFANKSEDDILLKKELDDMARKHKNFHVYYVVDKPSSWFWRGGKGHIDADMVKQQLPPPSDKNLILVCGPPPMMKALSGDKAEDKSQGPLTGVLKDVGFTESQVFKF</sequence>
<evidence type="ECO:0000256" key="10">
    <source>
        <dbReference type="RuleBase" id="RU361226"/>
    </source>
</evidence>
<dbReference type="Gene3D" id="3.40.50.80">
    <property type="entry name" value="Nucleotide-binding domain of ferredoxin-NADP reductase (FNR) module"/>
    <property type="match status" value="1"/>
</dbReference>
<organism evidence="12 13">
    <name type="scientific">Coccomyxa viridis</name>
    <dbReference type="NCBI Taxonomy" id="1274662"/>
    <lineage>
        <taxon>Eukaryota</taxon>
        <taxon>Viridiplantae</taxon>
        <taxon>Chlorophyta</taxon>
        <taxon>core chlorophytes</taxon>
        <taxon>Trebouxiophyceae</taxon>
        <taxon>Trebouxiophyceae incertae sedis</taxon>
        <taxon>Coccomyxaceae</taxon>
        <taxon>Coccomyxa</taxon>
    </lineage>
</organism>